<evidence type="ECO:0000256" key="3">
    <source>
        <dbReference type="ARBA" id="ARBA00022691"/>
    </source>
</evidence>
<gene>
    <name evidence="5" type="ORF">D9615_003936</name>
</gene>
<dbReference type="EMBL" id="JAACJP010000012">
    <property type="protein sequence ID" value="KAF5381005.1"/>
    <property type="molecule type" value="Genomic_DNA"/>
</dbReference>
<name>A0A8H5M4K9_9AGAR</name>
<dbReference type="SUPFAM" id="SSF82199">
    <property type="entry name" value="SET domain"/>
    <property type="match status" value="1"/>
</dbReference>
<dbReference type="InterPro" id="IPR044429">
    <property type="entry name" value="SETD4_SET"/>
</dbReference>
<evidence type="ECO:0000259" key="4">
    <source>
        <dbReference type="PROSITE" id="PS50280"/>
    </source>
</evidence>
<dbReference type="PROSITE" id="PS50280">
    <property type="entry name" value="SET"/>
    <property type="match status" value="1"/>
</dbReference>
<dbReference type="GO" id="GO:0032259">
    <property type="term" value="P:methylation"/>
    <property type="evidence" value="ECO:0007669"/>
    <property type="project" value="UniProtKB-KW"/>
</dbReference>
<evidence type="ECO:0000313" key="6">
    <source>
        <dbReference type="Proteomes" id="UP000565441"/>
    </source>
</evidence>
<evidence type="ECO:0000256" key="1">
    <source>
        <dbReference type="ARBA" id="ARBA00022603"/>
    </source>
</evidence>
<keyword evidence="6" id="KW-1185">Reference proteome</keyword>
<dbReference type="CDD" id="cd19177">
    <property type="entry name" value="SET_SETD4"/>
    <property type="match status" value="1"/>
</dbReference>
<dbReference type="PANTHER" id="PTHR13271:SF47">
    <property type="entry name" value="ACTIN-HISTIDINE N-METHYLTRANSFERASE"/>
    <property type="match status" value="1"/>
</dbReference>
<organism evidence="5 6">
    <name type="scientific">Tricholomella constricta</name>
    <dbReference type="NCBI Taxonomy" id="117010"/>
    <lineage>
        <taxon>Eukaryota</taxon>
        <taxon>Fungi</taxon>
        <taxon>Dikarya</taxon>
        <taxon>Basidiomycota</taxon>
        <taxon>Agaricomycotina</taxon>
        <taxon>Agaricomycetes</taxon>
        <taxon>Agaricomycetidae</taxon>
        <taxon>Agaricales</taxon>
        <taxon>Tricholomatineae</taxon>
        <taxon>Lyophyllaceae</taxon>
        <taxon>Tricholomella</taxon>
    </lineage>
</organism>
<dbReference type="InterPro" id="IPR001214">
    <property type="entry name" value="SET_dom"/>
</dbReference>
<keyword evidence="1" id="KW-0489">Methyltransferase</keyword>
<proteinExistence type="predicted"/>
<dbReference type="Proteomes" id="UP000565441">
    <property type="component" value="Unassembled WGS sequence"/>
</dbReference>
<protein>
    <recommendedName>
        <fullName evidence="4">SET domain-containing protein</fullName>
    </recommendedName>
</protein>
<keyword evidence="3" id="KW-0949">S-adenosyl-L-methionine</keyword>
<dbReference type="GO" id="GO:0016279">
    <property type="term" value="F:protein-lysine N-methyltransferase activity"/>
    <property type="evidence" value="ECO:0007669"/>
    <property type="project" value="InterPro"/>
</dbReference>
<dbReference type="PANTHER" id="PTHR13271">
    <property type="entry name" value="UNCHARACTERIZED PUTATIVE METHYLTRANSFERASE"/>
    <property type="match status" value="1"/>
</dbReference>
<evidence type="ECO:0000256" key="2">
    <source>
        <dbReference type="ARBA" id="ARBA00022679"/>
    </source>
</evidence>
<keyword evidence="2" id="KW-0808">Transferase</keyword>
<dbReference type="OrthoDB" id="341421at2759"/>
<dbReference type="InterPro" id="IPR050600">
    <property type="entry name" value="SETD3_SETD6_MTase"/>
</dbReference>
<evidence type="ECO:0000313" key="5">
    <source>
        <dbReference type="EMBL" id="KAF5381005.1"/>
    </source>
</evidence>
<reference evidence="5 6" key="1">
    <citation type="journal article" date="2020" name="ISME J.">
        <title>Uncovering the hidden diversity of litter-decomposition mechanisms in mushroom-forming fungi.</title>
        <authorList>
            <person name="Floudas D."/>
            <person name="Bentzer J."/>
            <person name="Ahren D."/>
            <person name="Johansson T."/>
            <person name="Persson P."/>
            <person name="Tunlid A."/>
        </authorList>
    </citation>
    <scope>NUCLEOTIDE SEQUENCE [LARGE SCALE GENOMIC DNA]</scope>
    <source>
        <strain evidence="5 6">CBS 661.87</strain>
    </source>
</reference>
<dbReference type="AlphaFoldDB" id="A0A8H5M4K9"/>
<dbReference type="InterPro" id="IPR046341">
    <property type="entry name" value="SET_dom_sf"/>
</dbReference>
<dbReference type="Gene3D" id="3.90.1410.10">
    <property type="entry name" value="set domain protein methyltransferase, domain 1"/>
    <property type="match status" value="1"/>
</dbReference>
<accession>A0A8H5M4K9</accession>
<comment type="caution">
    <text evidence="5">The sequence shown here is derived from an EMBL/GenBank/DDBJ whole genome shotgun (WGS) entry which is preliminary data.</text>
</comment>
<feature type="domain" description="SET" evidence="4">
    <location>
        <begin position="29"/>
        <end position="287"/>
    </location>
</feature>
<sequence>MNAAGQSHPHWQALLAWLNTHGMNTSPEAMLVQAKSSPGAGHGLFALRSVEPATEILSIPSSALLNSATLSPCYPRARRLLSATQLISLHLFLYRPTGSQASTDPLFGPYISVLPREFDSHPLTWMLNSQNEHNDVGRALLITLPISVMCNLRKLADRFKADWRIVQQYLKDTIFEHPISEVAEPVLESLQSKLPGCQEDYLWAWLNVNTRCLYHRLEQSPSDQNNLTLCPILDFANHTTRSNNMSPQRLMADKTAAPPKMFERDFTILSPSSIPIRQGDELYLNYGAHSNRTLFVDYGFVNHVPKDIFLRGEAHGESDVQSAIERLFEARGDLGTWMKEVLKSERYWGDWTLHMQPSPAHPSYRLITALRLYHLFPTSAKKVPLDAEAALLPWRDTLSGAAEKVSEKNEESWRNTLLQLCSTLAEDAATKIVSSDISAEPDQTKCQWLPWMKKNIHMLWEEEFYVAKEVANSIHNGEEF</sequence>